<dbReference type="AlphaFoldDB" id="A0A9W6XU70"/>
<dbReference type="Proteomes" id="UP001165121">
    <property type="component" value="Unassembled WGS sequence"/>
</dbReference>
<name>A0A9W6XU70_9STRA</name>
<proteinExistence type="predicted"/>
<gene>
    <name evidence="1" type="ORF">Pfra01_001620700</name>
</gene>
<protein>
    <submittedName>
        <fullName evidence="1">Unnamed protein product</fullName>
    </submittedName>
</protein>
<evidence type="ECO:0000313" key="2">
    <source>
        <dbReference type="Proteomes" id="UP001165121"/>
    </source>
</evidence>
<sequence length="220" mass="24283">MARGGSDQDSEDEDAVSLSLKSRVQELIGVECCSMECLVGKEDELSDLLTSVEAMAITEKKTRILTAIVILQEVDRTPQGMRGAPTGQLHLPFVVCLDRTATSLFESGDHVTRSNPPRSPSLTSAQKVYANQMAQAGMKPARIRTSMLTQFSLRPEDLPPLQKVQNVVCYFRRTKVGDNDSIANITSLARAQAFHGNEEDHEQFTFGWQWNENGQVVVGN</sequence>
<organism evidence="1 2">
    <name type="scientific">Phytophthora fragariaefolia</name>
    <dbReference type="NCBI Taxonomy" id="1490495"/>
    <lineage>
        <taxon>Eukaryota</taxon>
        <taxon>Sar</taxon>
        <taxon>Stramenopiles</taxon>
        <taxon>Oomycota</taxon>
        <taxon>Peronosporomycetes</taxon>
        <taxon>Peronosporales</taxon>
        <taxon>Peronosporaceae</taxon>
        <taxon>Phytophthora</taxon>
    </lineage>
</organism>
<reference evidence="1" key="1">
    <citation type="submission" date="2023-04" db="EMBL/GenBank/DDBJ databases">
        <title>Phytophthora fragariaefolia NBRC 109709.</title>
        <authorList>
            <person name="Ichikawa N."/>
            <person name="Sato H."/>
            <person name="Tonouchi N."/>
        </authorList>
    </citation>
    <scope>NUCLEOTIDE SEQUENCE</scope>
    <source>
        <strain evidence="1">NBRC 109709</strain>
    </source>
</reference>
<keyword evidence="2" id="KW-1185">Reference proteome</keyword>
<accession>A0A9W6XU70</accession>
<dbReference type="OrthoDB" id="97124at2759"/>
<dbReference type="EMBL" id="BSXT01001809">
    <property type="protein sequence ID" value="GMF45367.1"/>
    <property type="molecule type" value="Genomic_DNA"/>
</dbReference>
<evidence type="ECO:0000313" key="1">
    <source>
        <dbReference type="EMBL" id="GMF45367.1"/>
    </source>
</evidence>
<comment type="caution">
    <text evidence="1">The sequence shown here is derived from an EMBL/GenBank/DDBJ whole genome shotgun (WGS) entry which is preliminary data.</text>
</comment>